<dbReference type="HOGENOM" id="CLU_149290_2_0_3"/>
<dbReference type="EMBL" id="CAIJ01000393">
    <property type="protein sequence ID" value="CCI03375.1"/>
    <property type="molecule type" value="Genomic_DNA"/>
</dbReference>
<dbReference type="InterPro" id="IPR038573">
    <property type="entry name" value="BrnT_sf"/>
</dbReference>
<evidence type="ECO:0000313" key="1">
    <source>
        <dbReference type="EMBL" id="CCI03375.1"/>
    </source>
</evidence>
<protein>
    <recommendedName>
        <fullName evidence="3">BrnT family toxin</fullName>
    </recommendedName>
</protein>
<comment type="caution">
    <text evidence="1">The sequence shown here is derived from an EMBL/GenBank/DDBJ whole genome shotgun (WGS) entry which is preliminary data.</text>
</comment>
<organism evidence="1 2">
    <name type="scientific">Microcystis aeruginosa PCC 9443</name>
    <dbReference type="NCBI Taxonomy" id="1160281"/>
    <lineage>
        <taxon>Bacteria</taxon>
        <taxon>Bacillati</taxon>
        <taxon>Cyanobacteriota</taxon>
        <taxon>Cyanophyceae</taxon>
        <taxon>Oscillatoriophycideae</taxon>
        <taxon>Chroococcales</taxon>
        <taxon>Microcystaceae</taxon>
        <taxon>Microcystis</taxon>
    </lineage>
</organism>
<accession>I4G614</accession>
<evidence type="ECO:0008006" key="3">
    <source>
        <dbReference type="Google" id="ProtNLM"/>
    </source>
</evidence>
<dbReference type="Proteomes" id="UP000003480">
    <property type="component" value="Unassembled WGS sequence"/>
</dbReference>
<name>I4G614_MICAE</name>
<proteinExistence type="predicted"/>
<reference evidence="1 2" key="1">
    <citation type="submission" date="2012-04" db="EMBL/GenBank/DDBJ databases">
        <authorList>
            <person name="Genoscope - CEA"/>
        </authorList>
    </citation>
    <scope>NUCLEOTIDE SEQUENCE [LARGE SCALE GENOMIC DNA]</scope>
    <source>
        <strain evidence="1 2">9443</strain>
    </source>
</reference>
<dbReference type="Pfam" id="PF04365">
    <property type="entry name" value="BrnT_toxin"/>
    <property type="match status" value="1"/>
</dbReference>
<gene>
    <name evidence="1" type="ORF">MICAC_4520004</name>
</gene>
<evidence type="ECO:0000313" key="2">
    <source>
        <dbReference type="Proteomes" id="UP000003480"/>
    </source>
</evidence>
<dbReference type="Gene3D" id="3.10.450.530">
    <property type="entry name" value="Ribonuclease toxin, BrnT, of type II toxin-antitoxin system"/>
    <property type="match status" value="1"/>
</dbReference>
<sequence>MEYQYRNSSSVMEYQWDEAKRLTNLRKHGIDFADVPTVFDGNILTVEDERYNYGERRFVTFGLLQGRVIAIVHTEREDQTRIISARKATKYEQRTYFEQLSN</sequence>
<dbReference type="AlphaFoldDB" id="I4G614"/>
<dbReference type="InterPro" id="IPR007460">
    <property type="entry name" value="BrnT_toxin"/>
</dbReference>